<organism evidence="3 4">
    <name type="scientific">Malassezia caprae</name>
    <dbReference type="NCBI Taxonomy" id="1381934"/>
    <lineage>
        <taxon>Eukaryota</taxon>
        <taxon>Fungi</taxon>
        <taxon>Dikarya</taxon>
        <taxon>Basidiomycota</taxon>
        <taxon>Ustilaginomycotina</taxon>
        <taxon>Malasseziomycetes</taxon>
        <taxon>Malasseziales</taxon>
        <taxon>Malasseziaceae</taxon>
        <taxon>Malassezia</taxon>
    </lineage>
</organism>
<dbReference type="PROSITE" id="PS50802">
    <property type="entry name" value="OTU"/>
    <property type="match status" value="1"/>
</dbReference>
<dbReference type="Gene3D" id="3.90.70.80">
    <property type="match status" value="1"/>
</dbReference>
<feature type="compositionally biased region" description="Basic residues" evidence="1">
    <location>
        <begin position="7"/>
        <end position="16"/>
    </location>
</feature>
<dbReference type="AlphaFoldDB" id="A0AAF0E9M8"/>
<dbReference type="GO" id="GO:0004843">
    <property type="term" value="F:cysteine-type deubiquitinase activity"/>
    <property type="evidence" value="ECO:0007669"/>
    <property type="project" value="UniProtKB-EC"/>
</dbReference>
<name>A0AAF0E9M8_9BASI</name>
<proteinExistence type="predicted"/>
<dbReference type="Pfam" id="PF02338">
    <property type="entry name" value="OTU"/>
    <property type="match status" value="1"/>
</dbReference>
<feature type="domain" description="OTU" evidence="2">
    <location>
        <begin position="62"/>
        <end position="195"/>
    </location>
</feature>
<gene>
    <name evidence="3" type="primary">OTU2</name>
    <name evidence="3" type="ORF">MCAP1_003118</name>
</gene>
<dbReference type="EC" id="3.4.19.12" evidence="3"/>
<keyword evidence="4" id="KW-1185">Reference proteome</keyword>
<dbReference type="PANTHER" id="PTHR12419:SF10">
    <property type="entry name" value="DEUBIQUITINASE OTUD6B"/>
    <property type="match status" value="1"/>
</dbReference>
<dbReference type="InterPro" id="IPR050704">
    <property type="entry name" value="Peptidase_C85-like"/>
</dbReference>
<evidence type="ECO:0000313" key="4">
    <source>
        <dbReference type="Proteomes" id="UP001220961"/>
    </source>
</evidence>
<dbReference type="GO" id="GO:0016579">
    <property type="term" value="P:protein deubiquitination"/>
    <property type="evidence" value="ECO:0007669"/>
    <property type="project" value="TreeGrafter"/>
</dbReference>
<dbReference type="PANTHER" id="PTHR12419">
    <property type="entry name" value="OTU DOMAIN CONTAINING PROTEIN"/>
    <property type="match status" value="1"/>
</dbReference>
<dbReference type="Proteomes" id="UP001220961">
    <property type="component" value="Chromosome 7"/>
</dbReference>
<evidence type="ECO:0000256" key="1">
    <source>
        <dbReference type="SAM" id="MobiDB-lite"/>
    </source>
</evidence>
<dbReference type="InterPro" id="IPR003323">
    <property type="entry name" value="OTU_dom"/>
</dbReference>
<reference evidence="3" key="1">
    <citation type="submission" date="2023-03" db="EMBL/GenBank/DDBJ databases">
        <title>Mating type loci evolution in Malassezia.</title>
        <authorList>
            <person name="Coelho M.A."/>
        </authorList>
    </citation>
    <scope>NUCLEOTIDE SEQUENCE</scope>
    <source>
        <strain evidence="3">CBS 10434</strain>
    </source>
</reference>
<dbReference type="SUPFAM" id="SSF54001">
    <property type="entry name" value="Cysteine proteinases"/>
    <property type="match status" value="1"/>
</dbReference>
<protein>
    <submittedName>
        <fullName evidence="3">Ubiquitinyl hydrolase 1</fullName>
        <ecNumber evidence="3">3.4.19.12</ecNumber>
    </submittedName>
</protein>
<sequence length="213" mass="24075">MADAGKKLSRQQRRQMNKQAREQERIDSIRAEVERENLENPSVDHGAVESEAMQRLCHELRVDLHEITPDGHCLYNAIADQMNTRYPAQELYTYAMLRKAAANYMRQHADEFMPFISDYDEQAAGVPGGSESSSPADPKSKYLAYCDAMETTAAWGGQPEIMALSKVLYTPIHIVQAGMPVVKIGDDEFRERAPLLISYHVKMYGLGEVCARY</sequence>
<evidence type="ECO:0000259" key="2">
    <source>
        <dbReference type="PROSITE" id="PS50802"/>
    </source>
</evidence>
<accession>A0AAF0E9M8</accession>
<dbReference type="InterPro" id="IPR038765">
    <property type="entry name" value="Papain-like_cys_pep_sf"/>
</dbReference>
<feature type="region of interest" description="Disordered" evidence="1">
    <location>
        <begin position="1"/>
        <end position="26"/>
    </location>
</feature>
<dbReference type="CDD" id="cd22748">
    <property type="entry name" value="OTU_OTUD6-like"/>
    <property type="match status" value="1"/>
</dbReference>
<evidence type="ECO:0000313" key="3">
    <source>
        <dbReference type="EMBL" id="WFD20864.1"/>
    </source>
</evidence>
<dbReference type="EMBL" id="CP119914">
    <property type="protein sequence ID" value="WFD20864.1"/>
    <property type="molecule type" value="Genomic_DNA"/>
</dbReference>
<keyword evidence="3" id="KW-0378">Hydrolase</keyword>